<accession>R8XYV8</accession>
<sequence length="341" mass="38648">MFNKVCIMLKNKFMILAILPFMLSACGGGGSSDNNSANNNQSGTSQDSIANGTRYYFMDYNANETDELNISYFEIFNKKSTDGSSNQALGEYLLTEKKLYFPTDKAINVMNFNSLTDWTLDLIGDVKEDWKFQRVNLSGQNMFDAVLPGYRAAGFPVNNETTTYGRIFLNTYGQNKFPEGSSCYRLISKKSNQESFAFNVGQDYEINQSFEEFDAENGPYLNRLNQTNPFGFSYKAVKGTWQTVQWTTIYDTSLGFAADESVAVQYQGKPYTATYTGNIGWTADQEVKHWETYLKNVNDPQRIRFAQLRIAQLKSGCYVYNETAARALASLNALNWQAYQN</sequence>
<reference evidence="2 3" key="1">
    <citation type="submission" date="2013-02" db="EMBL/GenBank/DDBJ databases">
        <title>The Genome Sequence of Acinetobacter sp. ANC 3811.</title>
        <authorList>
            <consortium name="The Broad Institute Genome Sequencing Platform"/>
            <consortium name="The Broad Institute Genome Sequencing Center for Infectious Disease"/>
            <person name="Cerqueira G."/>
            <person name="Feldgarden M."/>
            <person name="Courvalin P."/>
            <person name="Perichon B."/>
            <person name="Grillot-Courvalin C."/>
            <person name="Clermont D."/>
            <person name="Rocha E."/>
            <person name="Yoon E.-J."/>
            <person name="Nemec A."/>
            <person name="Walker B."/>
            <person name="Young S.K."/>
            <person name="Zeng Q."/>
            <person name="Gargeya S."/>
            <person name="Fitzgerald M."/>
            <person name="Haas B."/>
            <person name="Abouelleil A."/>
            <person name="Alvarado L."/>
            <person name="Arachchi H.M."/>
            <person name="Berlin A.M."/>
            <person name="Chapman S.B."/>
            <person name="Dewar J."/>
            <person name="Goldberg J."/>
            <person name="Griggs A."/>
            <person name="Gujja S."/>
            <person name="Hansen M."/>
            <person name="Howarth C."/>
            <person name="Imamovic A."/>
            <person name="Larimer J."/>
            <person name="McCowan C."/>
            <person name="Murphy C."/>
            <person name="Neiman D."/>
            <person name="Pearson M."/>
            <person name="Priest M."/>
            <person name="Roberts A."/>
            <person name="Saif S."/>
            <person name="Shea T."/>
            <person name="Sisk P."/>
            <person name="Sykes S."/>
            <person name="Wortman J."/>
            <person name="Nusbaum C."/>
            <person name="Birren B."/>
        </authorList>
    </citation>
    <scope>NUCLEOTIDE SEQUENCE [LARGE SCALE GENOMIC DNA]</scope>
    <source>
        <strain evidence="2 3">ANC 3811</strain>
    </source>
</reference>
<feature type="chain" id="PRO_5004468903" description="Lipoprotein" evidence="1">
    <location>
        <begin position="28"/>
        <end position="341"/>
    </location>
</feature>
<evidence type="ECO:0000313" key="2">
    <source>
        <dbReference type="EMBL" id="EOQ62001.1"/>
    </source>
</evidence>
<organism evidence="2 3">
    <name type="scientific">Acinetobacter calcoaceticus ANC 3811</name>
    <dbReference type="NCBI Taxonomy" id="1217690"/>
    <lineage>
        <taxon>Bacteria</taxon>
        <taxon>Pseudomonadati</taxon>
        <taxon>Pseudomonadota</taxon>
        <taxon>Gammaproteobacteria</taxon>
        <taxon>Moraxellales</taxon>
        <taxon>Moraxellaceae</taxon>
        <taxon>Acinetobacter</taxon>
        <taxon>Acinetobacter calcoaceticus/baumannii complex</taxon>
    </lineage>
</organism>
<proteinExistence type="predicted"/>
<evidence type="ECO:0000313" key="3">
    <source>
        <dbReference type="Proteomes" id="UP000014041"/>
    </source>
</evidence>
<keyword evidence="1" id="KW-0732">Signal</keyword>
<name>R8XYV8_ACICA</name>
<gene>
    <name evidence="2" type="ORF">F935_02776</name>
</gene>
<dbReference type="PROSITE" id="PS51257">
    <property type="entry name" value="PROKAR_LIPOPROTEIN"/>
    <property type="match status" value="1"/>
</dbReference>
<dbReference type="Proteomes" id="UP000014041">
    <property type="component" value="Unassembled WGS sequence"/>
</dbReference>
<dbReference type="AlphaFoldDB" id="R8XYV8"/>
<evidence type="ECO:0008006" key="4">
    <source>
        <dbReference type="Google" id="ProtNLM"/>
    </source>
</evidence>
<evidence type="ECO:0000256" key="1">
    <source>
        <dbReference type="SAM" id="SignalP"/>
    </source>
</evidence>
<protein>
    <recommendedName>
        <fullName evidence="4">Lipoprotein</fullName>
    </recommendedName>
</protein>
<feature type="signal peptide" evidence="1">
    <location>
        <begin position="1"/>
        <end position="27"/>
    </location>
</feature>
<dbReference type="EMBL" id="APQJ01000011">
    <property type="protein sequence ID" value="EOQ62001.1"/>
    <property type="molecule type" value="Genomic_DNA"/>
</dbReference>
<dbReference type="PATRIC" id="fig|1217690.3.peg.2751"/>
<comment type="caution">
    <text evidence="2">The sequence shown here is derived from an EMBL/GenBank/DDBJ whole genome shotgun (WGS) entry which is preliminary data.</text>
</comment>
<dbReference type="HOGENOM" id="CLU_069987_0_0_6"/>